<gene>
    <name evidence="2" type="ORF">K0B96_11620</name>
</gene>
<evidence type="ECO:0000313" key="2">
    <source>
        <dbReference type="EMBL" id="QYM77960.1"/>
    </source>
</evidence>
<protein>
    <submittedName>
        <fullName evidence="2">Uncharacterized protein</fullName>
    </submittedName>
</protein>
<feature type="chain" id="PRO_5034167680" evidence="1">
    <location>
        <begin position="18"/>
        <end position="181"/>
    </location>
</feature>
<dbReference type="KEGG" id="ole:K0B96_11620"/>
<dbReference type="RefSeq" id="WP_220161064.1">
    <property type="nucleotide sequence ID" value="NZ_CP080507.1"/>
</dbReference>
<sequence>MPRPRLIAFAAVTAAVAVGTAVYFSQRPAPTPATVAPATTAPTAQSRSVTVTASPEEIFRRAFWRHPAAGDRIVHADRHEWVDDGHVQRWQWFLEVRPDPSLLHALRDPDTFGLVSAAPSSAVAQPLSPPSWFPSAAQRRGYEVLRSPAGGLTVYYRAADNVLFATDTGRGFAAPVVAVSR</sequence>
<name>A0A8F9TTQ8_9BACT</name>
<accession>A0A8F9TTQ8</accession>
<evidence type="ECO:0000256" key="1">
    <source>
        <dbReference type="SAM" id="SignalP"/>
    </source>
</evidence>
<reference evidence="2" key="1">
    <citation type="submission" date="2021-08" db="EMBL/GenBank/DDBJ databases">
        <title>Genome of a novel bacterium of the phylum Verrucomicrobia, Oleiharenicola sp. KSB-15.</title>
        <authorList>
            <person name="Chung J.-H."/>
            <person name="Ahn J.-H."/>
            <person name="Yoon Y."/>
            <person name="Kim D.-Y."/>
            <person name="An S.-H."/>
            <person name="Park I."/>
            <person name="Yeon J."/>
        </authorList>
    </citation>
    <scope>NUCLEOTIDE SEQUENCE</scope>
    <source>
        <strain evidence="2">KSB-15</strain>
    </source>
</reference>
<dbReference type="AlphaFoldDB" id="A0A8F9TTQ8"/>
<feature type="signal peptide" evidence="1">
    <location>
        <begin position="1"/>
        <end position="17"/>
    </location>
</feature>
<proteinExistence type="predicted"/>
<keyword evidence="1" id="KW-0732">Signal</keyword>
<dbReference type="EMBL" id="CP080507">
    <property type="protein sequence ID" value="QYM77960.1"/>
    <property type="molecule type" value="Genomic_DNA"/>
</dbReference>
<organism evidence="2 3">
    <name type="scientific">Horticoccus luteus</name>
    <dbReference type="NCBI Taxonomy" id="2862869"/>
    <lineage>
        <taxon>Bacteria</taxon>
        <taxon>Pseudomonadati</taxon>
        <taxon>Verrucomicrobiota</taxon>
        <taxon>Opitutia</taxon>
        <taxon>Opitutales</taxon>
        <taxon>Opitutaceae</taxon>
        <taxon>Horticoccus</taxon>
    </lineage>
</organism>
<keyword evidence="3" id="KW-1185">Reference proteome</keyword>
<dbReference type="Proteomes" id="UP000825051">
    <property type="component" value="Chromosome"/>
</dbReference>
<evidence type="ECO:0000313" key="3">
    <source>
        <dbReference type="Proteomes" id="UP000825051"/>
    </source>
</evidence>